<evidence type="ECO:0000256" key="7">
    <source>
        <dbReference type="ARBA" id="ARBA00023237"/>
    </source>
</evidence>
<dbReference type="InterPro" id="IPR037066">
    <property type="entry name" value="Plug_dom_sf"/>
</dbReference>
<dbReference type="InterPro" id="IPR008969">
    <property type="entry name" value="CarboxyPept-like_regulatory"/>
</dbReference>
<dbReference type="AlphaFoldDB" id="A0AAJ5WQE8"/>
<evidence type="ECO:0000256" key="2">
    <source>
        <dbReference type="ARBA" id="ARBA00022448"/>
    </source>
</evidence>
<dbReference type="Gene3D" id="2.60.40.1120">
    <property type="entry name" value="Carboxypeptidase-like, regulatory domain"/>
    <property type="match status" value="1"/>
</dbReference>
<evidence type="ECO:0000256" key="4">
    <source>
        <dbReference type="ARBA" id="ARBA00022692"/>
    </source>
</evidence>
<gene>
    <name evidence="12" type="ORF">P0Y53_21265</name>
</gene>
<dbReference type="NCBIfam" id="TIGR04057">
    <property type="entry name" value="SusC_RagA_signa"/>
    <property type="match status" value="1"/>
</dbReference>
<comment type="subcellular location">
    <subcellularLocation>
        <location evidence="1 8">Cell outer membrane</location>
        <topology evidence="1 8">Multi-pass membrane protein</topology>
    </subcellularLocation>
</comment>
<proteinExistence type="inferred from homology"/>
<accession>A0AAJ5WQE8</accession>
<evidence type="ECO:0000256" key="9">
    <source>
        <dbReference type="RuleBase" id="RU003357"/>
    </source>
</evidence>
<feature type="domain" description="TonB-dependent receptor-like beta-barrel" evidence="10">
    <location>
        <begin position="370"/>
        <end position="824"/>
    </location>
</feature>
<dbReference type="InterPro" id="IPR023997">
    <property type="entry name" value="TonB-dep_OMP_SusC/RagA_CS"/>
</dbReference>
<dbReference type="Gene3D" id="2.170.130.10">
    <property type="entry name" value="TonB-dependent receptor, plug domain"/>
    <property type="match status" value="1"/>
</dbReference>
<feature type="domain" description="TonB-dependent receptor plug" evidence="11">
    <location>
        <begin position="131"/>
        <end position="235"/>
    </location>
</feature>
<evidence type="ECO:0000256" key="3">
    <source>
        <dbReference type="ARBA" id="ARBA00022452"/>
    </source>
</evidence>
<dbReference type="InterPro" id="IPR012910">
    <property type="entry name" value="Plug_dom"/>
</dbReference>
<keyword evidence="7 8" id="KW-0998">Cell outer membrane</keyword>
<evidence type="ECO:0000256" key="5">
    <source>
        <dbReference type="ARBA" id="ARBA00023077"/>
    </source>
</evidence>
<dbReference type="NCBIfam" id="TIGR04056">
    <property type="entry name" value="OMP_RagA_SusC"/>
    <property type="match status" value="1"/>
</dbReference>
<dbReference type="SUPFAM" id="SSF49464">
    <property type="entry name" value="Carboxypeptidase regulatory domain-like"/>
    <property type="match status" value="1"/>
</dbReference>
<dbReference type="SUPFAM" id="SSF56935">
    <property type="entry name" value="Porins"/>
    <property type="match status" value="1"/>
</dbReference>
<evidence type="ECO:0000256" key="8">
    <source>
        <dbReference type="PROSITE-ProRule" id="PRU01360"/>
    </source>
</evidence>
<dbReference type="InterPro" id="IPR039426">
    <property type="entry name" value="TonB-dep_rcpt-like"/>
</dbReference>
<keyword evidence="2 8" id="KW-0813">Transport</keyword>
<dbReference type="Pfam" id="PF07715">
    <property type="entry name" value="Plug"/>
    <property type="match status" value="1"/>
</dbReference>
<reference evidence="12" key="1">
    <citation type="submission" date="2023-03" db="EMBL/GenBank/DDBJ databases">
        <title>Andean soil-derived lignocellulolytic bacterial consortium as a source of novel taxa and putative plastic-active enzymes.</title>
        <authorList>
            <person name="Diaz-Garcia L."/>
            <person name="Chuvochina M."/>
            <person name="Feuerriegel G."/>
            <person name="Bunk B."/>
            <person name="Sproer C."/>
            <person name="Streit W.R."/>
            <person name="Rodriguez L.M."/>
            <person name="Overmann J."/>
            <person name="Jimenez D.J."/>
        </authorList>
    </citation>
    <scope>NUCLEOTIDE SEQUENCE</scope>
    <source>
        <strain evidence="12">MAG 7</strain>
    </source>
</reference>
<dbReference type="InterPro" id="IPR023996">
    <property type="entry name" value="TonB-dep_OMP_SusC/RagA"/>
</dbReference>
<dbReference type="InterPro" id="IPR000531">
    <property type="entry name" value="Beta-barrel_TonB"/>
</dbReference>
<dbReference type="EMBL" id="CP119311">
    <property type="protein sequence ID" value="WEK35026.1"/>
    <property type="molecule type" value="Genomic_DNA"/>
</dbReference>
<dbReference type="PROSITE" id="PS52016">
    <property type="entry name" value="TONB_DEPENDENT_REC_3"/>
    <property type="match status" value="1"/>
</dbReference>
<dbReference type="Gene3D" id="2.40.170.20">
    <property type="entry name" value="TonB-dependent receptor, beta-barrel domain"/>
    <property type="match status" value="1"/>
</dbReference>
<organism evidence="12 13">
    <name type="scientific">Candidatus Pseudobacter hemicellulosilyticus</name>
    <dbReference type="NCBI Taxonomy" id="3121375"/>
    <lineage>
        <taxon>Bacteria</taxon>
        <taxon>Pseudomonadati</taxon>
        <taxon>Bacteroidota</taxon>
        <taxon>Chitinophagia</taxon>
        <taxon>Chitinophagales</taxon>
        <taxon>Chitinophagaceae</taxon>
        <taxon>Pseudobacter</taxon>
    </lineage>
</organism>
<name>A0AAJ5WQE8_9BACT</name>
<dbReference type="InterPro" id="IPR036942">
    <property type="entry name" value="Beta-barrel_TonB_sf"/>
</dbReference>
<dbReference type="Pfam" id="PF13715">
    <property type="entry name" value="CarbopepD_reg_2"/>
    <property type="match status" value="1"/>
</dbReference>
<evidence type="ECO:0000256" key="6">
    <source>
        <dbReference type="ARBA" id="ARBA00023136"/>
    </source>
</evidence>
<evidence type="ECO:0000259" key="10">
    <source>
        <dbReference type="Pfam" id="PF00593"/>
    </source>
</evidence>
<keyword evidence="6 8" id="KW-0472">Membrane</keyword>
<evidence type="ECO:0000259" key="11">
    <source>
        <dbReference type="Pfam" id="PF07715"/>
    </source>
</evidence>
<keyword evidence="3 8" id="KW-1134">Transmembrane beta strand</keyword>
<evidence type="ECO:0000313" key="12">
    <source>
        <dbReference type="EMBL" id="WEK35026.1"/>
    </source>
</evidence>
<comment type="similarity">
    <text evidence="8 9">Belongs to the TonB-dependent receptor family.</text>
</comment>
<evidence type="ECO:0000313" key="13">
    <source>
        <dbReference type="Proteomes" id="UP001220610"/>
    </source>
</evidence>
<sequence>MRLLCHYRGSIPFLLFFFLLPGLVPKLSAQVITSNAATRDYSGTVTDSTGVPLPHVSVTIKGSSRGTISNEKGQFTLRASAGEILVLSAVNFLQQEILLGGETSLQVQLYTLSTGLNEVVVIGYGTQRRGDVTSSVASVKAGNFVKAPVLDAGQLLQGKVAGLTVSTTSGDPTSGTQILLRGSTTLLGANANPLVLIDGVPGDLKTVAPEDIEAMDVLKDGSAAAIYGTRGTNGVILVTTRRAGSNNVSSVDYSGSLSTQTIARRPELLTADDYRQQIADGLRDATWDKGGSTDWLDEITRTPISQVHNISFRGGNSKTNYLANANYRQFEGIFLKSDNRTFTGRLDINHSMLDDKLKLNLGIISSQNDYTATGDGSSFNGYTYRQAMIFNPTSPLRDPEGNWFEEPGQFNYDNPLSRLMESDGRHSAQNTRYNANITLLPIKGLRLNGLFSYTKYNQTRGYFETKNNISTVRGNRNGYASVGGIESVYRLMELTAQYSKTISDHNFSILGGYGYQEDEFQEHWMQNWDFPTDIFGYSNIGLGKALAEGLAPQYSYKRVGNLISFFGRATYSYKDRYLLLASLRHEAANQLFGTRNPWGTFPAISLGWRISRESFMANSIFDDLKLRGGYGVTGSQPNSIFLGLGTLAYTGWFYTNGQWINTLVPARNPNPYLKWEEKKETNIGIDFSLFKGRISGSVDYYIRTIDGLLYDFAVPMPPNTYGYTRANVGKMENKGLEVQLNGIPVETTDFSWNTSLNFSTNKNSLVTLSNDLYQFTADFFTTGGTGEPIQTYTHRVSIGGPIGDFYGFRVIDVDEQGRWIYEGEDGKHVAYADFAHEPESKKILGNGLPKYYGAWNNSFRYKNFDLNITMRGAFDYQILNFQRMYYENTNIQQYNRLKSAYDPVFGKAVLSKDMPLEFNSYYVEDGDYWKIDNIVLGYSIPRLGIRYVKSARVYVSTLNTATITGYKGIDPEVNRLGLDPGIEGRDIFPTTRTYTLGILLNF</sequence>
<dbReference type="GO" id="GO:0009279">
    <property type="term" value="C:cell outer membrane"/>
    <property type="evidence" value="ECO:0007669"/>
    <property type="project" value="UniProtKB-SubCell"/>
</dbReference>
<keyword evidence="5 9" id="KW-0798">TonB box</keyword>
<evidence type="ECO:0000256" key="1">
    <source>
        <dbReference type="ARBA" id="ARBA00004571"/>
    </source>
</evidence>
<dbReference type="Proteomes" id="UP001220610">
    <property type="component" value="Chromosome"/>
</dbReference>
<protein>
    <submittedName>
        <fullName evidence="12">SusC/RagA family TonB-linked outer membrane protein</fullName>
    </submittedName>
</protein>
<keyword evidence="4 8" id="KW-0812">Transmembrane</keyword>
<dbReference type="Pfam" id="PF00593">
    <property type="entry name" value="TonB_dep_Rec_b-barrel"/>
    <property type="match status" value="1"/>
</dbReference>